<comment type="caution">
    <text evidence="2">The sequence shown here is derived from an EMBL/GenBank/DDBJ whole genome shotgun (WGS) entry which is preliminary data.</text>
</comment>
<dbReference type="Pfam" id="PF05050">
    <property type="entry name" value="Methyltransf_21"/>
    <property type="match status" value="1"/>
</dbReference>
<name>A0A243WC18_9BACT</name>
<dbReference type="EMBL" id="MTSE01000007">
    <property type="protein sequence ID" value="OUJ73151.1"/>
    <property type="molecule type" value="Genomic_DNA"/>
</dbReference>
<sequence length="284" mass="32713">MSTLKIVKRVNNLFAVWSLTDAFRLVIGSRLSSFRNDRFRKLVNDRDNIEELRNSNYNVVKNNNYFTVEDGLNKIFCRRFSSDLDVVKQIFVQDEFKDLFKIINQNNICVNSIIDAGGNIGLSTIKFSNVFPKSKIITIEPDADNFKVLQKNVKANNVSAILIKKGIWNKSCKLYFDRSFRDGKEWSISLTEEANSSDFVEAVSINDIVKDYSLEEIDLLKIDIEGGERFIFNETGFGLEFLKITKIVAIEIHDEYDIENKILDILKKDFSISRSGEYVIGVRK</sequence>
<dbReference type="OrthoDB" id="930965at2"/>
<proteinExistence type="predicted"/>
<dbReference type="RefSeq" id="WP_143436516.1">
    <property type="nucleotide sequence ID" value="NZ_MTSE01000007.1"/>
</dbReference>
<accession>A0A243WC18</accession>
<dbReference type="SUPFAM" id="SSF53335">
    <property type="entry name" value="S-adenosyl-L-methionine-dependent methyltransferases"/>
    <property type="match status" value="1"/>
</dbReference>
<protein>
    <recommendedName>
        <fullName evidence="1">Methyltransferase FkbM domain-containing protein</fullName>
    </recommendedName>
</protein>
<dbReference type="InterPro" id="IPR052514">
    <property type="entry name" value="SAM-dependent_MTase"/>
</dbReference>
<dbReference type="InterPro" id="IPR029063">
    <property type="entry name" value="SAM-dependent_MTases_sf"/>
</dbReference>
<dbReference type="AlphaFoldDB" id="A0A243WC18"/>
<dbReference type="Gene3D" id="3.40.50.150">
    <property type="entry name" value="Vaccinia Virus protein VP39"/>
    <property type="match status" value="1"/>
</dbReference>
<dbReference type="PANTHER" id="PTHR34203">
    <property type="entry name" value="METHYLTRANSFERASE, FKBM FAMILY PROTEIN"/>
    <property type="match status" value="1"/>
</dbReference>
<feature type="domain" description="Methyltransferase FkbM" evidence="1">
    <location>
        <begin position="115"/>
        <end position="263"/>
    </location>
</feature>
<reference evidence="2 3" key="1">
    <citation type="submission" date="2017-01" db="EMBL/GenBank/DDBJ databases">
        <title>A new Hymenobacter.</title>
        <authorList>
            <person name="Liang Y."/>
            <person name="Feng F."/>
        </authorList>
    </citation>
    <scope>NUCLEOTIDE SEQUENCE [LARGE SCALE GENOMIC DNA]</scope>
    <source>
        <strain evidence="2">MIMBbqt21</strain>
    </source>
</reference>
<dbReference type="PANTHER" id="PTHR34203:SF15">
    <property type="entry name" value="SLL1173 PROTEIN"/>
    <property type="match status" value="1"/>
</dbReference>
<evidence type="ECO:0000313" key="2">
    <source>
        <dbReference type="EMBL" id="OUJ73151.1"/>
    </source>
</evidence>
<dbReference type="Proteomes" id="UP000194873">
    <property type="component" value="Unassembled WGS sequence"/>
</dbReference>
<dbReference type="InterPro" id="IPR006342">
    <property type="entry name" value="FkbM_mtfrase"/>
</dbReference>
<organism evidence="2 3">
    <name type="scientific">Hymenobacter crusticola</name>
    <dbReference type="NCBI Taxonomy" id="1770526"/>
    <lineage>
        <taxon>Bacteria</taxon>
        <taxon>Pseudomonadati</taxon>
        <taxon>Bacteroidota</taxon>
        <taxon>Cytophagia</taxon>
        <taxon>Cytophagales</taxon>
        <taxon>Hymenobacteraceae</taxon>
        <taxon>Hymenobacter</taxon>
    </lineage>
</organism>
<evidence type="ECO:0000259" key="1">
    <source>
        <dbReference type="Pfam" id="PF05050"/>
    </source>
</evidence>
<gene>
    <name evidence="2" type="ORF">BXP70_15090</name>
</gene>
<keyword evidence="3" id="KW-1185">Reference proteome</keyword>
<dbReference type="NCBIfam" id="TIGR01444">
    <property type="entry name" value="fkbM_fam"/>
    <property type="match status" value="1"/>
</dbReference>
<evidence type="ECO:0000313" key="3">
    <source>
        <dbReference type="Proteomes" id="UP000194873"/>
    </source>
</evidence>